<dbReference type="Proteomes" id="UP000247702">
    <property type="component" value="Unassembled WGS sequence"/>
</dbReference>
<name>A0A2Z6QY78_9GLOM</name>
<dbReference type="OrthoDB" id="2383906at2759"/>
<proteinExistence type="predicted"/>
<dbReference type="AlphaFoldDB" id="A0A2Z6QY78"/>
<gene>
    <name evidence="2" type="ORF">RCL2_002214000</name>
    <name evidence="1" type="ORF">RclHR1_01180013</name>
</gene>
<accession>A0A2Z6QY78</accession>
<evidence type="ECO:0000313" key="3">
    <source>
        <dbReference type="Proteomes" id="UP000247702"/>
    </source>
</evidence>
<protein>
    <submittedName>
        <fullName evidence="1">Uncharacterized protein</fullName>
    </submittedName>
</protein>
<dbReference type="EMBL" id="BLAL01000242">
    <property type="protein sequence ID" value="GES95473.1"/>
    <property type="molecule type" value="Genomic_DNA"/>
</dbReference>
<sequence length="132" mass="15454">MSSKNYEQRTFEPSYVQIINLSNDNKRRTRGKYSKSCSDCKDTIDCVNLLSNKINKIEEIINNFKNRPKKQPELSIFNATFTLNNTPCELEYDLSNFTLDELQKLARFTTQNSNNNIFVNDHSNPFDKNEDK</sequence>
<dbReference type="Proteomes" id="UP000615446">
    <property type="component" value="Unassembled WGS sequence"/>
</dbReference>
<dbReference type="EMBL" id="BEXD01000202">
    <property type="protein sequence ID" value="GBB85236.1"/>
    <property type="molecule type" value="Genomic_DNA"/>
</dbReference>
<evidence type="ECO:0000313" key="2">
    <source>
        <dbReference type="EMBL" id="GES95473.1"/>
    </source>
</evidence>
<evidence type="ECO:0000313" key="1">
    <source>
        <dbReference type="EMBL" id="GBB85236.1"/>
    </source>
</evidence>
<keyword evidence="3" id="KW-1185">Reference proteome</keyword>
<reference evidence="2" key="2">
    <citation type="submission" date="2019-10" db="EMBL/GenBank/DDBJ databases">
        <title>Conservation and host-specific expression of non-tandemly repeated heterogenous ribosome RNA gene in arbuscular mycorrhizal fungi.</title>
        <authorList>
            <person name="Maeda T."/>
            <person name="Kobayashi Y."/>
            <person name="Nakagawa T."/>
            <person name="Ezawa T."/>
            <person name="Yamaguchi K."/>
            <person name="Bino T."/>
            <person name="Nishimoto Y."/>
            <person name="Shigenobu S."/>
            <person name="Kawaguchi M."/>
        </authorList>
    </citation>
    <scope>NUCLEOTIDE SEQUENCE</scope>
    <source>
        <strain evidence="2">HR1</strain>
    </source>
</reference>
<reference evidence="1 3" key="1">
    <citation type="submission" date="2017-11" db="EMBL/GenBank/DDBJ databases">
        <title>The genome of Rhizophagus clarus HR1 reveals common genetic basis of auxotrophy among arbuscular mycorrhizal fungi.</title>
        <authorList>
            <person name="Kobayashi Y."/>
        </authorList>
    </citation>
    <scope>NUCLEOTIDE SEQUENCE [LARGE SCALE GENOMIC DNA]</scope>
    <source>
        <strain evidence="1 3">HR1</strain>
    </source>
</reference>
<organism evidence="1 3">
    <name type="scientific">Rhizophagus clarus</name>
    <dbReference type="NCBI Taxonomy" id="94130"/>
    <lineage>
        <taxon>Eukaryota</taxon>
        <taxon>Fungi</taxon>
        <taxon>Fungi incertae sedis</taxon>
        <taxon>Mucoromycota</taxon>
        <taxon>Glomeromycotina</taxon>
        <taxon>Glomeromycetes</taxon>
        <taxon>Glomerales</taxon>
        <taxon>Glomeraceae</taxon>
        <taxon>Rhizophagus</taxon>
    </lineage>
</organism>
<comment type="caution">
    <text evidence="1">The sequence shown here is derived from an EMBL/GenBank/DDBJ whole genome shotgun (WGS) entry which is preliminary data.</text>
</comment>